<dbReference type="OrthoDB" id="10617378at2759"/>
<accession>A0A284RV12</accession>
<dbReference type="Proteomes" id="UP000219338">
    <property type="component" value="Unassembled WGS sequence"/>
</dbReference>
<evidence type="ECO:0000313" key="2">
    <source>
        <dbReference type="Proteomes" id="UP000219338"/>
    </source>
</evidence>
<dbReference type="AlphaFoldDB" id="A0A284RV12"/>
<gene>
    <name evidence="1" type="ORF">ARMOST_16034</name>
</gene>
<proteinExistence type="predicted"/>
<keyword evidence="2" id="KW-1185">Reference proteome</keyword>
<name>A0A284RV12_ARMOS</name>
<sequence length="94" mass="10408">MACRRAACLGPSSASVRAGTWMISCATDHSELLRNGIGGWSRGCPKLIFDRTVYRGHGAVERTDRISLVKTGINWVRLKPGKLERLESLAQWSH</sequence>
<dbReference type="EMBL" id="FUEG01000017">
    <property type="protein sequence ID" value="SJL12606.1"/>
    <property type="molecule type" value="Genomic_DNA"/>
</dbReference>
<protein>
    <submittedName>
        <fullName evidence="1">Uncharacterized protein</fullName>
    </submittedName>
</protein>
<evidence type="ECO:0000313" key="1">
    <source>
        <dbReference type="EMBL" id="SJL12606.1"/>
    </source>
</evidence>
<organism evidence="1 2">
    <name type="scientific">Armillaria ostoyae</name>
    <name type="common">Armillaria root rot fungus</name>
    <dbReference type="NCBI Taxonomy" id="47428"/>
    <lineage>
        <taxon>Eukaryota</taxon>
        <taxon>Fungi</taxon>
        <taxon>Dikarya</taxon>
        <taxon>Basidiomycota</taxon>
        <taxon>Agaricomycotina</taxon>
        <taxon>Agaricomycetes</taxon>
        <taxon>Agaricomycetidae</taxon>
        <taxon>Agaricales</taxon>
        <taxon>Marasmiineae</taxon>
        <taxon>Physalacriaceae</taxon>
        <taxon>Armillaria</taxon>
    </lineage>
</organism>
<reference evidence="2" key="1">
    <citation type="journal article" date="2017" name="Nat. Ecol. Evol.">
        <title>Genome expansion and lineage-specific genetic innovations in the forest pathogenic fungi Armillaria.</title>
        <authorList>
            <person name="Sipos G."/>
            <person name="Prasanna A.N."/>
            <person name="Walter M.C."/>
            <person name="O'Connor E."/>
            <person name="Balint B."/>
            <person name="Krizsan K."/>
            <person name="Kiss B."/>
            <person name="Hess J."/>
            <person name="Varga T."/>
            <person name="Slot J."/>
            <person name="Riley R."/>
            <person name="Boka B."/>
            <person name="Rigling D."/>
            <person name="Barry K."/>
            <person name="Lee J."/>
            <person name="Mihaltcheva S."/>
            <person name="LaButti K."/>
            <person name="Lipzen A."/>
            <person name="Waldron R."/>
            <person name="Moloney N.M."/>
            <person name="Sperisen C."/>
            <person name="Kredics L."/>
            <person name="Vagvoelgyi C."/>
            <person name="Patrignani A."/>
            <person name="Fitzpatrick D."/>
            <person name="Nagy I."/>
            <person name="Doyle S."/>
            <person name="Anderson J.B."/>
            <person name="Grigoriev I.V."/>
            <person name="Gueldener U."/>
            <person name="Muensterkoetter M."/>
            <person name="Nagy L.G."/>
        </authorList>
    </citation>
    <scope>NUCLEOTIDE SEQUENCE [LARGE SCALE GENOMIC DNA]</scope>
    <source>
        <strain evidence="2">C18/9</strain>
    </source>
</reference>